<dbReference type="NCBIfam" id="TIGR01979">
    <property type="entry name" value="sufS"/>
    <property type="match status" value="1"/>
</dbReference>
<evidence type="ECO:0000256" key="8">
    <source>
        <dbReference type="ARBA" id="ARBA00022679"/>
    </source>
</evidence>
<dbReference type="CDD" id="cd06453">
    <property type="entry name" value="SufS_like"/>
    <property type="match status" value="1"/>
</dbReference>
<dbReference type="GO" id="GO:0030170">
    <property type="term" value="F:pyridoxal phosphate binding"/>
    <property type="evidence" value="ECO:0007669"/>
    <property type="project" value="InterPro"/>
</dbReference>
<dbReference type="SUPFAM" id="SSF53383">
    <property type="entry name" value="PLP-dependent transferases"/>
    <property type="match status" value="1"/>
</dbReference>
<dbReference type="AlphaFoldDB" id="A0A231UTN5"/>
<comment type="function">
    <text evidence="3">Catalyzes the removal of elemental sulfur atoms from cysteine to produce alanine. Seems to participate in the biosynthesis of the nitrogenase metalloclusters by providing the inorganic sulfur required for the Fe-S core formation.</text>
</comment>
<evidence type="ECO:0000259" key="11">
    <source>
        <dbReference type="Pfam" id="PF00266"/>
    </source>
</evidence>
<dbReference type="EMBL" id="NBYO01000003">
    <property type="protein sequence ID" value="OXS99190.1"/>
    <property type="molecule type" value="Genomic_DNA"/>
</dbReference>
<proteinExistence type="inferred from homology"/>
<evidence type="ECO:0000256" key="5">
    <source>
        <dbReference type="ARBA" id="ARBA00012239"/>
    </source>
</evidence>
<dbReference type="Gene3D" id="3.40.640.10">
    <property type="entry name" value="Type I PLP-dependent aspartate aminotransferase-like (Major domain)"/>
    <property type="match status" value="1"/>
</dbReference>
<comment type="similarity">
    <text evidence="4">Belongs to the class-V pyridoxal-phosphate-dependent aminotransferase family. Csd subfamily.</text>
</comment>
<comment type="function">
    <text evidence="2">Catalyzes the removal of elemental sulfur and selenium atoms from L-cysteine, L-cystine, L-selenocysteine, and L-selenocystine to produce L-alanine.</text>
</comment>
<evidence type="ECO:0000256" key="4">
    <source>
        <dbReference type="ARBA" id="ARBA00010447"/>
    </source>
</evidence>
<keyword evidence="13" id="KW-1185">Reference proteome</keyword>
<comment type="caution">
    <text evidence="12">The sequence shown here is derived from an EMBL/GenBank/DDBJ whole genome shotgun (WGS) entry which is preliminary data.</text>
</comment>
<dbReference type="Proteomes" id="UP000215405">
    <property type="component" value="Unassembled WGS sequence"/>
</dbReference>
<dbReference type="InterPro" id="IPR015424">
    <property type="entry name" value="PyrdxlP-dep_Trfase"/>
</dbReference>
<comment type="catalytic activity">
    <reaction evidence="10">
        <text>(sulfur carrier)-H + L-cysteine = (sulfur carrier)-SH + L-alanine</text>
        <dbReference type="Rhea" id="RHEA:43892"/>
        <dbReference type="Rhea" id="RHEA-COMP:14737"/>
        <dbReference type="Rhea" id="RHEA-COMP:14739"/>
        <dbReference type="ChEBI" id="CHEBI:29917"/>
        <dbReference type="ChEBI" id="CHEBI:35235"/>
        <dbReference type="ChEBI" id="CHEBI:57972"/>
        <dbReference type="ChEBI" id="CHEBI:64428"/>
        <dbReference type="EC" id="2.8.1.7"/>
    </reaction>
</comment>
<dbReference type="PANTHER" id="PTHR43586">
    <property type="entry name" value="CYSTEINE DESULFURASE"/>
    <property type="match status" value="1"/>
</dbReference>
<evidence type="ECO:0000313" key="13">
    <source>
        <dbReference type="Proteomes" id="UP000215405"/>
    </source>
</evidence>
<dbReference type="GO" id="GO:0031071">
    <property type="term" value="F:cysteine desulfurase activity"/>
    <property type="evidence" value="ECO:0007669"/>
    <property type="project" value="UniProtKB-EC"/>
</dbReference>
<sequence length="417" mass="45856">MAEAATISDPLAGFDVEAIRAQFPILSREIHGKPLIYLDNGASAQKPRAVIDAMSHMYETSYANVHRGLHTLSNEATDAFEQARETVRRFLNAGNVDDIVFTRNATEGINLVSYSHGMVEFEEGDEIVLSIMEHHANIVPWHFLRERKGVKLVWVPVRDDGSLHLEDVEAAITDRTRLIAMTHMSNVLGTVTPMVDICSMARERGIATLVDGSQSAVHMPVDVQALGCDWFVFTGHKAYGPTGVGVLYGRPERMNAMRPFLGGGEMIEEVTTETVTYNQPPHRFEAGTPNIVEVVGLAAALDWMDGIGRDTIAAHEAQLRNYAHERLGGLNWLRIFGNAPDKGAIVSFEMEGVHAHDVSMLIDRSGIAVRAGTHCAQPLLQHFGVTSTCRASFAVYNTLDEVDRLAEALQKAHDFFG</sequence>
<dbReference type="Pfam" id="PF00266">
    <property type="entry name" value="Aminotran_5"/>
    <property type="match status" value="1"/>
</dbReference>
<gene>
    <name evidence="12" type="ORF">B7H23_13425</name>
</gene>
<accession>A0A231UTN5</accession>
<dbReference type="RefSeq" id="WP_094077975.1">
    <property type="nucleotide sequence ID" value="NZ_NBYO01000003.1"/>
</dbReference>
<dbReference type="InterPro" id="IPR000192">
    <property type="entry name" value="Aminotrans_V_dom"/>
</dbReference>
<dbReference type="InterPro" id="IPR016454">
    <property type="entry name" value="Cysteine_dSase"/>
</dbReference>
<feature type="domain" description="Aminotransferase class V" evidence="11">
    <location>
        <begin position="36"/>
        <end position="405"/>
    </location>
</feature>
<evidence type="ECO:0000256" key="9">
    <source>
        <dbReference type="ARBA" id="ARBA00022898"/>
    </source>
</evidence>
<dbReference type="InterPro" id="IPR015422">
    <property type="entry name" value="PyrdxlP-dep_Trfase_small"/>
</dbReference>
<evidence type="ECO:0000256" key="2">
    <source>
        <dbReference type="ARBA" id="ARBA00002824"/>
    </source>
</evidence>
<evidence type="ECO:0000313" key="12">
    <source>
        <dbReference type="EMBL" id="OXS99190.1"/>
    </source>
</evidence>
<keyword evidence="8" id="KW-0808">Transferase</keyword>
<dbReference type="InterPro" id="IPR015421">
    <property type="entry name" value="PyrdxlP-dep_Trfase_major"/>
</dbReference>
<keyword evidence="9" id="KW-0663">Pyridoxal phosphate</keyword>
<reference evidence="13" key="1">
    <citation type="journal article" date="2017" name="Int. J. Syst. Evol. Microbiol.">
        <title>Notoacmeibacter marinus gen. nov., sp. nov., isolated from the gut of a limpet and proposal of Notoacmeibacteraceae fam. nov. in the order Rhizobiales of the class Alphaproteobacteria.</title>
        <authorList>
            <person name="Huang Z."/>
            <person name="Guo F."/>
            <person name="Lai Q."/>
        </authorList>
    </citation>
    <scope>NUCLEOTIDE SEQUENCE [LARGE SCALE GENOMIC DNA]</scope>
    <source>
        <strain evidence="13">XMTR2A4</strain>
    </source>
</reference>
<evidence type="ECO:0000256" key="7">
    <source>
        <dbReference type="ARBA" id="ARBA00021850"/>
    </source>
</evidence>
<dbReference type="EC" id="2.8.1.7" evidence="5"/>
<dbReference type="GO" id="GO:0006534">
    <property type="term" value="P:cysteine metabolic process"/>
    <property type="evidence" value="ECO:0007669"/>
    <property type="project" value="InterPro"/>
</dbReference>
<dbReference type="PIRSF" id="PIRSF005572">
    <property type="entry name" value="NifS"/>
    <property type="match status" value="1"/>
</dbReference>
<dbReference type="InterPro" id="IPR010970">
    <property type="entry name" value="Cys_dSase_SufS"/>
</dbReference>
<name>A0A231UTN5_9HYPH</name>
<evidence type="ECO:0000256" key="3">
    <source>
        <dbReference type="ARBA" id="ARBA00003120"/>
    </source>
</evidence>
<organism evidence="12 13">
    <name type="scientific">Notoacmeibacter marinus</name>
    <dbReference type="NCBI Taxonomy" id="1876515"/>
    <lineage>
        <taxon>Bacteria</taxon>
        <taxon>Pseudomonadati</taxon>
        <taxon>Pseudomonadota</taxon>
        <taxon>Alphaproteobacteria</taxon>
        <taxon>Hyphomicrobiales</taxon>
        <taxon>Notoacmeibacteraceae</taxon>
        <taxon>Notoacmeibacter</taxon>
    </lineage>
</organism>
<protein>
    <recommendedName>
        <fullName evidence="6">Cysteine desulfurase</fullName>
        <ecNumber evidence="5">2.8.1.7</ecNumber>
    </recommendedName>
    <alternativeName>
        <fullName evidence="7">Probable cysteine desulfurase</fullName>
    </alternativeName>
</protein>
<dbReference type="Gene3D" id="3.90.1150.10">
    <property type="entry name" value="Aspartate Aminotransferase, domain 1"/>
    <property type="match status" value="1"/>
</dbReference>
<evidence type="ECO:0000256" key="1">
    <source>
        <dbReference type="ARBA" id="ARBA00001933"/>
    </source>
</evidence>
<dbReference type="PANTHER" id="PTHR43586:SF8">
    <property type="entry name" value="CYSTEINE DESULFURASE 1, CHLOROPLASTIC"/>
    <property type="match status" value="1"/>
</dbReference>
<evidence type="ECO:0000256" key="6">
    <source>
        <dbReference type="ARBA" id="ARBA00013558"/>
    </source>
</evidence>
<evidence type="ECO:0000256" key="10">
    <source>
        <dbReference type="ARBA" id="ARBA00050776"/>
    </source>
</evidence>
<comment type="cofactor">
    <cofactor evidence="1">
        <name>pyridoxal 5'-phosphate</name>
        <dbReference type="ChEBI" id="CHEBI:597326"/>
    </cofactor>
</comment>